<protein>
    <submittedName>
        <fullName evidence="7">Choline dehydrogenase</fullName>
    </submittedName>
</protein>
<dbReference type="SUPFAM" id="SSF54373">
    <property type="entry name" value="FAD-linked reductases, C-terminal domain"/>
    <property type="match status" value="1"/>
</dbReference>
<feature type="domain" description="Glucose-methanol-choline oxidoreductase N-terminal" evidence="6">
    <location>
        <begin position="81"/>
        <end position="104"/>
    </location>
</feature>
<keyword evidence="4 5" id="KW-0274">FAD</keyword>
<accession>A0A1G6KBB9</accession>
<name>A0A1G6KBB9_9PROT</name>
<evidence type="ECO:0000259" key="6">
    <source>
        <dbReference type="PROSITE" id="PS00623"/>
    </source>
</evidence>
<dbReference type="InterPro" id="IPR036188">
    <property type="entry name" value="FAD/NAD-bd_sf"/>
</dbReference>
<evidence type="ECO:0000256" key="2">
    <source>
        <dbReference type="ARBA" id="ARBA00010790"/>
    </source>
</evidence>
<dbReference type="AlphaFoldDB" id="A0A1G6KBB9"/>
<dbReference type="GO" id="GO:0016614">
    <property type="term" value="F:oxidoreductase activity, acting on CH-OH group of donors"/>
    <property type="evidence" value="ECO:0007669"/>
    <property type="project" value="InterPro"/>
</dbReference>
<evidence type="ECO:0000256" key="3">
    <source>
        <dbReference type="ARBA" id="ARBA00022630"/>
    </source>
</evidence>
<dbReference type="Gene3D" id="3.30.410.40">
    <property type="match status" value="1"/>
</dbReference>
<organism evidence="7 8">
    <name type="scientific">Belnapia rosea</name>
    <dbReference type="NCBI Taxonomy" id="938405"/>
    <lineage>
        <taxon>Bacteria</taxon>
        <taxon>Pseudomonadati</taxon>
        <taxon>Pseudomonadota</taxon>
        <taxon>Alphaproteobacteria</taxon>
        <taxon>Acetobacterales</taxon>
        <taxon>Roseomonadaceae</taxon>
        <taxon>Belnapia</taxon>
    </lineage>
</organism>
<evidence type="ECO:0000256" key="5">
    <source>
        <dbReference type="RuleBase" id="RU003968"/>
    </source>
</evidence>
<proteinExistence type="inferred from homology"/>
<dbReference type="InterPro" id="IPR007867">
    <property type="entry name" value="GMC_OxRtase_C"/>
</dbReference>
<dbReference type="STRING" id="938405.SAMN02927895_00649"/>
<dbReference type="Gene3D" id="3.50.50.60">
    <property type="entry name" value="FAD/NAD(P)-binding domain"/>
    <property type="match status" value="1"/>
</dbReference>
<evidence type="ECO:0000313" key="8">
    <source>
        <dbReference type="Proteomes" id="UP000198925"/>
    </source>
</evidence>
<keyword evidence="8" id="KW-1185">Reference proteome</keyword>
<evidence type="ECO:0000256" key="1">
    <source>
        <dbReference type="ARBA" id="ARBA00001974"/>
    </source>
</evidence>
<dbReference type="PANTHER" id="PTHR11552">
    <property type="entry name" value="GLUCOSE-METHANOL-CHOLINE GMC OXIDOREDUCTASE"/>
    <property type="match status" value="1"/>
</dbReference>
<dbReference type="Pfam" id="PF00732">
    <property type="entry name" value="GMC_oxred_N"/>
    <property type="match status" value="1"/>
</dbReference>
<sequence length="534" mass="57199">MVQTYDYIVVGAGSAGAVVANRLSANPVNRVLLLEAGPPGSPWTHIPVGYARMIANPAVNWLYASEPEAATGGRRLPVPRGRMLGGSSSLNGLAFVRGQAQDFDTWAQMGNPGWSYADVLPFFKRMERYEGGGDDRFRGRDGPLRVTNPRPCEPLHAALIAAAGEVGIPHNPDYNGATQDGIAMSQATIAAGRRMSTAACYLAPARRRPNLHVETGALAEALLLEGARCVGVRYSVGGAVREARAGREVVVSAGSINAPQLLELSGIGQPDRLRDLGIEVRHALPGVGENLRDHYAPRTRWAVGAPGHTYNDTGRGIGLARQALRFALRREGMLAMVGAPLRAFLRSREGLEAPDLLLGWVPMLMETGPRGPRLSRQSGMTCYAHPMRPESRGHIHITVADPRRPPEIRFNFLSSPVDAELTVRAVRLARRIMTAPAMARLQVAEIAPGEACAGDDEILDWVRRTAETTYHPVGTCRMGADPMAVVDARLRVHGIAGLRVADASVMPTLTSGNTNAPSMMIGEKAADMILADAA</sequence>
<reference evidence="7 8" key="1">
    <citation type="submission" date="2016-10" db="EMBL/GenBank/DDBJ databases">
        <authorList>
            <person name="de Groot N.N."/>
        </authorList>
    </citation>
    <scope>NUCLEOTIDE SEQUENCE [LARGE SCALE GENOMIC DNA]</scope>
    <source>
        <strain evidence="7 8">CPCC 100156</strain>
    </source>
</reference>
<comment type="cofactor">
    <cofactor evidence="1">
        <name>FAD</name>
        <dbReference type="ChEBI" id="CHEBI:57692"/>
    </cofactor>
</comment>
<dbReference type="PIRSF" id="PIRSF000137">
    <property type="entry name" value="Alcohol_oxidase"/>
    <property type="match status" value="1"/>
</dbReference>
<dbReference type="PANTHER" id="PTHR11552:SF147">
    <property type="entry name" value="CHOLINE DEHYDROGENASE, MITOCHONDRIAL"/>
    <property type="match status" value="1"/>
</dbReference>
<evidence type="ECO:0000313" key="7">
    <source>
        <dbReference type="EMBL" id="SDC28362.1"/>
    </source>
</evidence>
<dbReference type="SUPFAM" id="SSF51905">
    <property type="entry name" value="FAD/NAD(P)-binding domain"/>
    <property type="match status" value="1"/>
</dbReference>
<dbReference type="Pfam" id="PF05199">
    <property type="entry name" value="GMC_oxred_C"/>
    <property type="match status" value="1"/>
</dbReference>
<dbReference type="Proteomes" id="UP000198925">
    <property type="component" value="Unassembled WGS sequence"/>
</dbReference>
<keyword evidence="3 5" id="KW-0285">Flavoprotein</keyword>
<dbReference type="EMBL" id="FMZX01000001">
    <property type="protein sequence ID" value="SDC28362.1"/>
    <property type="molecule type" value="Genomic_DNA"/>
</dbReference>
<dbReference type="InterPro" id="IPR012132">
    <property type="entry name" value="GMC_OxRdtase"/>
</dbReference>
<dbReference type="InterPro" id="IPR000172">
    <property type="entry name" value="GMC_OxRdtase_N"/>
</dbReference>
<dbReference type="GO" id="GO:0050660">
    <property type="term" value="F:flavin adenine dinucleotide binding"/>
    <property type="evidence" value="ECO:0007669"/>
    <property type="project" value="InterPro"/>
</dbReference>
<gene>
    <name evidence="7" type="ORF">SAMN04487779_1001459</name>
</gene>
<comment type="similarity">
    <text evidence="2 5">Belongs to the GMC oxidoreductase family.</text>
</comment>
<dbReference type="PROSITE" id="PS00623">
    <property type="entry name" value="GMC_OXRED_1"/>
    <property type="match status" value="1"/>
</dbReference>
<evidence type="ECO:0000256" key="4">
    <source>
        <dbReference type="ARBA" id="ARBA00022827"/>
    </source>
</evidence>